<keyword evidence="9" id="KW-0175">Coiled coil</keyword>
<keyword evidence="5" id="KW-0547">Nucleotide-binding</keyword>
<dbReference type="Pfam" id="PF02518">
    <property type="entry name" value="HATPase_c"/>
    <property type="match status" value="1"/>
</dbReference>
<dbReference type="PANTHER" id="PTHR43065">
    <property type="entry name" value="SENSOR HISTIDINE KINASE"/>
    <property type="match status" value="1"/>
</dbReference>
<dbReference type="InterPro" id="IPR005467">
    <property type="entry name" value="His_kinase_dom"/>
</dbReference>
<evidence type="ECO:0000313" key="14">
    <source>
        <dbReference type="Proteomes" id="UP000198589"/>
    </source>
</evidence>
<dbReference type="EC" id="2.7.13.3" evidence="2"/>
<evidence type="ECO:0000259" key="10">
    <source>
        <dbReference type="PROSITE" id="PS50109"/>
    </source>
</evidence>
<dbReference type="GO" id="GO:0000155">
    <property type="term" value="F:phosphorelay sensor kinase activity"/>
    <property type="evidence" value="ECO:0007669"/>
    <property type="project" value="InterPro"/>
</dbReference>
<organism evidence="13 14">
    <name type="scientific">Blastococcus tunisiensis</name>
    <dbReference type="NCBI Taxonomy" id="1798228"/>
    <lineage>
        <taxon>Bacteria</taxon>
        <taxon>Bacillati</taxon>
        <taxon>Actinomycetota</taxon>
        <taxon>Actinomycetes</taxon>
        <taxon>Geodermatophilales</taxon>
        <taxon>Geodermatophilaceae</taxon>
        <taxon>Blastococcus</taxon>
    </lineage>
</organism>
<dbReference type="NCBIfam" id="TIGR00229">
    <property type="entry name" value="sensory_box"/>
    <property type="match status" value="1"/>
</dbReference>
<dbReference type="PROSITE" id="PS50109">
    <property type="entry name" value="HIS_KIN"/>
    <property type="match status" value="1"/>
</dbReference>
<dbReference type="PRINTS" id="PR00344">
    <property type="entry name" value="BCTRLSENSOR"/>
</dbReference>
<evidence type="ECO:0000256" key="5">
    <source>
        <dbReference type="ARBA" id="ARBA00022741"/>
    </source>
</evidence>
<keyword evidence="8" id="KW-0902">Two-component regulatory system</keyword>
<evidence type="ECO:0000256" key="7">
    <source>
        <dbReference type="ARBA" id="ARBA00022840"/>
    </source>
</evidence>
<protein>
    <recommendedName>
        <fullName evidence="2">histidine kinase</fullName>
        <ecNumber evidence="2">2.7.13.3</ecNumber>
    </recommendedName>
</protein>
<dbReference type="SMART" id="SM00091">
    <property type="entry name" value="PAS"/>
    <property type="match status" value="1"/>
</dbReference>
<dbReference type="PROSITE" id="PS50112">
    <property type="entry name" value="PAS"/>
    <property type="match status" value="1"/>
</dbReference>
<dbReference type="InterPro" id="IPR000700">
    <property type="entry name" value="PAS-assoc_C"/>
</dbReference>
<dbReference type="GO" id="GO:0005524">
    <property type="term" value="F:ATP binding"/>
    <property type="evidence" value="ECO:0007669"/>
    <property type="project" value="UniProtKB-KW"/>
</dbReference>
<dbReference type="InterPro" id="IPR000014">
    <property type="entry name" value="PAS"/>
</dbReference>
<dbReference type="SUPFAM" id="SSF55785">
    <property type="entry name" value="PYP-like sensor domain (PAS domain)"/>
    <property type="match status" value="1"/>
</dbReference>
<proteinExistence type="predicted"/>
<dbReference type="PANTHER" id="PTHR43065:SF46">
    <property type="entry name" value="C4-DICARBOXYLATE TRANSPORT SENSOR PROTEIN DCTB"/>
    <property type="match status" value="1"/>
</dbReference>
<dbReference type="InterPro" id="IPR003594">
    <property type="entry name" value="HATPase_dom"/>
</dbReference>
<dbReference type="RefSeq" id="WP_175527377.1">
    <property type="nucleotide sequence ID" value="NZ_FOND01000019.1"/>
</dbReference>
<dbReference type="Pfam" id="PF08448">
    <property type="entry name" value="PAS_4"/>
    <property type="match status" value="1"/>
</dbReference>
<reference evidence="14" key="1">
    <citation type="submission" date="2016-10" db="EMBL/GenBank/DDBJ databases">
        <authorList>
            <person name="Varghese N."/>
            <person name="Submissions S."/>
        </authorList>
    </citation>
    <scope>NUCLEOTIDE SEQUENCE [LARGE SCALE GENOMIC DNA]</scope>
    <source>
        <strain evidence="14">DSM 46838</strain>
    </source>
</reference>
<evidence type="ECO:0000256" key="6">
    <source>
        <dbReference type="ARBA" id="ARBA00022777"/>
    </source>
</evidence>
<gene>
    <name evidence="13" type="ORF">SAMN05216574_11970</name>
</gene>
<accession>A0A1I2K4S2</accession>
<feature type="domain" description="Histidine kinase" evidence="10">
    <location>
        <begin position="170"/>
        <end position="420"/>
    </location>
</feature>
<feature type="coiled-coil region" evidence="9">
    <location>
        <begin position="14"/>
        <end position="41"/>
    </location>
</feature>
<name>A0A1I2K4S2_9ACTN</name>
<dbReference type="Proteomes" id="UP000198589">
    <property type="component" value="Unassembled WGS sequence"/>
</dbReference>
<sequence length="431" mass="45628">MNALSDKASDDVSEQGLSARLAAAEQELAATRDQLQHCAAVMAANDDAIITLSPDGRITHWNAAAEQLFGRGGDEALGQTLGTLLPGGAAALAGAWSSVVAGGRGAFDAAHVRNDGSAAHAAVTLSAVLDDGGQVRAVVGVVRDISDYKIREAEFHQESKLESLGRLSAGLAHEINTPIQYVGDNARFLEEAYQELIRVVEVYRSLLDTSNPIGWAERQEQVRIAEAGIDFDYLQKEIPSAVEQTLEGIERVSRIVRAMKTFSHPGHQEQVPADLNEALEATVTVTRHQVSDVAELTMDLADLPPVMCNIADLNQVFLNLIVNAADAIEETGSRGAIDVSTAVDGDDVVVRISDTGGGIPEDMRAKIFDPFFTTKDVGRGSGQGLPLARGVVQEGHGGSLTLDTVVGQGTTFTVRLPIDGRPAPGPVETRT</sequence>
<evidence type="ECO:0000256" key="4">
    <source>
        <dbReference type="ARBA" id="ARBA00022679"/>
    </source>
</evidence>
<dbReference type="EMBL" id="FOND01000019">
    <property type="protein sequence ID" value="SFF61904.1"/>
    <property type="molecule type" value="Genomic_DNA"/>
</dbReference>
<dbReference type="Gene3D" id="1.10.287.130">
    <property type="match status" value="1"/>
</dbReference>
<dbReference type="Gene3D" id="3.30.450.20">
    <property type="entry name" value="PAS domain"/>
    <property type="match status" value="1"/>
</dbReference>
<evidence type="ECO:0000256" key="1">
    <source>
        <dbReference type="ARBA" id="ARBA00000085"/>
    </source>
</evidence>
<dbReference type="CDD" id="cd00082">
    <property type="entry name" value="HisKA"/>
    <property type="match status" value="1"/>
</dbReference>
<dbReference type="InterPro" id="IPR013656">
    <property type="entry name" value="PAS_4"/>
</dbReference>
<keyword evidence="14" id="KW-1185">Reference proteome</keyword>
<dbReference type="AlphaFoldDB" id="A0A1I2K4S2"/>
<dbReference type="CDD" id="cd00130">
    <property type="entry name" value="PAS"/>
    <property type="match status" value="1"/>
</dbReference>
<evidence type="ECO:0000256" key="8">
    <source>
        <dbReference type="ARBA" id="ARBA00023012"/>
    </source>
</evidence>
<evidence type="ECO:0000259" key="11">
    <source>
        <dbReference type="PROSITE" id="PS50112"/>
    </source>
</evidence>
<dbReference type="InterPro" id="IPR004358">
    <property type="entry name" value="Sig_transdc_His_kin-like_C"/>
</dbReference>
<dbReference type="SMART" id="SM00387">
    <property type="entry name" value="HATPase_c"/>
    <property type="match status" value="1"/>
</dbReference>
<keyword evidence="6" id="KW-0418">Kinase</keyword>
<evidence type="ECO:0000256" key="3">
    <source>
        <dbReference type="ARBA" id="ARBA00022553"/>
    </source>
</evidence>
<dbReference type="InterPro" id="IPR003661">
    <property type="entry name" value="HisK_dim/P_dom"/>
</dbReference>
<dbReference type="InterPro" id="IPR035965">
    <property type="entry name" value="PAS-like_dom_sf"/>
</dbReference>
<evidence type="ECO:0000256" key="9">
    <source>
        <dbReference type="SAM" id="Coils"/>
    </source>
</evidence>
<dbReference type="PROSITE" id="PS50113">
    <property type="entry name" value="PAC"/>
    <property type="match status" value="1"/>
</dbReference>
<feature type="domain" description="PAS" evidence="11">
    <location>
        <begin position="34"/>
        <end position="81"/>
    </location>
</feature>
<feature type="domain" description="PAC" evidence="12">
    <location>
        <begin position="105"/>
        <end position="157"/>
    </location>
</feature>
<comment type="catalytic activity">
    <reaction evidence="1">
        <text>ATP + protein L-histidine = ADP + protein N-phospho-L-histidine.</text>
        <dbReference type="EC" id="2.7.13.3"/>
    </reaction>
</comment>
<evidence type="ECO:0000259" key="12">
    <source>
        <dbReference type="PROSITE" id="PS50113"/>
    </source>
</evidence>
<keyword evidence="7" id="KW-0067">ATP-binding</keyword>
<evidence type="ECO:0000313" key="13">
    <source>
        <dbReference type="EMBL" id="SFF61904.1"/>
    </source>
</evidence>
<evidence type="ECO:0000256" key="2">
    <source>
        <dbReference type="ARBA" id="ARBA00012438"/>
    </source>
</evidence>
<dbReference type="InterPro" id="IPR036890">
    <property type="entry name" value="HATPase_C_sf"/>
</dbReference>
<dbReference type="STRING" id="1798228.SAMN05216574_11970"/>
<dbReference type="SUPFAM" id="SSF55874">
    <property type="entry name" value="ATPase domain of HSP90 chaperone/DNA topoisomerase II/histidine kinase"/>
    <property type="match status" value="1"/>
</dbReference>
<dbReference type="Gene3D" id="3.30.565.10">
    <property type="entry name" value="Histidine kinase-like ATPase, C-terminal domain"/>
    <property type="match status" value="1"/>
</dbReference>
<keyword evidence="4" id="KW-0808">Transferase</keyword>
<keyword evidence="3" id="KW-0597">Phosphoprotein</keyword>